<sequence>MSASASRPASRSQDGASPGPRLLPDAIVMASYAALLVLGFVAGIVAGIAQGWLAWLSQTGTAGTVVAVSGLVAFLLLLFLACRLAGRELGRPGAGFPAAGWVAASFALIGWSSGGDVVLTSATINYGFVFGGIAAVVVATVLTPPRG</sequence>
<organism evidence="2 3">
    <name type="scientific">Marinactinospora thermotolerans DSM 45154</name>
    <dbReference type="NCBI Taxonomy" id="1122192"/>
    <lineage>
        <taxon>Bacteria</taxon>
        <taxon>Bacillati</taxon>
        <taxon>Actinomycetota</taxon>
        <taxon>Actinomycetes</taxon>
        <taxon>Streptosporangiales</taxon>
        <taxon>Nocardiopsidaceae</taxon>
        <taxon>Marinactinospora</taxon>
    </lineage>
</organism>
<reference evidence="2 3" key="1">
    <citation type="submission" date="2017-02" db="EMBL/GenBank/DDBJ databases">
        <authorList>
            <person name="Peterson S.W."/>
        </authorList>
    </citation>
    <scope>NUCLEOTIDE SEQUENCE [LARGE SCALE GENOMIC DNA]</scope>
    <source>
        <strain evidence="2 3">DSM 45154</strain>
    </source>
</reference>
<feature type="transmembrane region" description="Helical" evidence="1">
    <location>
        <begin position="30"/>
        <end position="55"/>
    </location>
</feature>
<feature type="transmembrane region" description="Helical" evidence="1">
    <location>
        <begin position="124"/>
        <end position="143"/>
    </location>
</feature>
<dbReference type="RefSeq" id="WP_144390223.1">
    <property type="nucleotide sequence ID" value="NZ_FUWS01000012.1"/>
</dbReference>
<evidence type="ECO:0000256" key="1">
    <source>
        <dbReference type="SAM" id="Phobius"/>
    </source>
</evidence>
<proteinExistence type="predicted"/>
<protein>
    <submittedName>
        <fullName evidence="2">Uncharacterized protein</fullName>
    </submittedName>
</protein>
<dbReference type="STRING" id="1122192.SAMN02745673_04084"/>
<name>A0A1T4SX85_9ACTN</name>
<dbReference type="EMBL" id="FUWS01000012">
    <property type="protein sequence ID" value="SKA32787.1"/>
    <property type="molecule type" value="Genomic_DNA"/>
</dbReference>
<dbReference type="OrthoDB" id="3431473at2"/>
<accession>A0A1T4SX85</accession>
<dbReference type="AlphaFoldDB" id="A0A1T4SX85"/>
<keyword evidence="3" id="KW-1185">Reference proteome</keyword>
<feature type="transmembrane region" description="Helical" evidence="1">
    <location>
        <begin position="61"/>
        <end position="82"/>
    </location>
</feature>
<keyword evidence="1" id="KW-1133">Transmembrane helix</keyword>
<gene>
    <name evidence="2" type="ORF">SAMN02745673_04084</name>
</gene>
<keyword evidence="1" id="KW-0472">Membrane</keyword>
<dbReference type="Proteomes" id="UP000190637">
    <property type="component" value="Unassembled WGS sequence"/>
</dbReference>
<feature type="transmembrane region" description="Helical" evidence="1">
    <location>
        <begin position="94"/>
        <end position="112"/>
    </location>
</feature>
<keyword evidence="1" id="KW-0812">Transmembrane</keyword>
<evidence type="ECO:0000313" key="3">
    <source>
        <dbReference type="Proteomes" id="UP000190637"/>
    </source>
</evidence>
<evidence type="ECO:0000313" key="2">
    <source>
        <dbReference type="EMBL" id="SKA32787.1"/>
    </source>
</evidence>